<dbReference type="EMBL" id="JAMZDX010000003">
    <property type="protein sequence ID" value="MCP2309987.1"/>
    <property type="molecule type" value="Genomic_DNA"/>
</dbReference>
<keyword evidence="3" id="KW-1185">Reference proteome</keyword>
<name>A0ABT1IXV7_9ACTN</name>
<organism evidence="2 3">
    <name type="scientific">Kitasatospora paracochleata</name>
    <dbReference type="NCBI Taxonomy" id="58354"/>
    <lineage>
        <taxon>Bacteria</taxon>
        <taxon>Bacillati</taxon>
        <taxon>Actinomycetota</taxon>
        <taxon>Actinomycetes</taxon>
        <taxon>Kitasatosporales</taxon>
        <taxon>Streptomycetaceae</taxon>
        <taxon>Kitasatospora</taxon>
    </lineage>
</organism>
<evidence type="ECO:0000256" key="1">
    <source>
        <dbReference type="SAM" id="SignalP"/>
    </source>
</evidence>
<evidence type="ECO:0000313" key="2">
    <source>
        <dbReference type="EMBL" id="MCP2309987.1"/>
    </source>
</evidence>
<accession>A0ABT1IXV7</accession>
<keyword evidence="1" id="KW-0732">Signal</keyword>
<comment type="caution">
    <text evidence="2">The sequence shown here is derived from an EMBL/GenBank/DDBJ whole genome shotgun (WGS) entry which is preliminary data.</text>
</comment>
<gene>
    <name evidence="2" type="ORF">FHR36_003120</name>
</gene>
<feature type="chain" id="PRO_5045838950" description="Dienelactone hydrolase" evidence="1">
    <location>
        <begin position="26"/>
        <end position="252"/>
    </location>
</feature>
<feature type="signal peptide" evidence="1">
    <location>
        <begin position="1"/>
        <end position="25"/>
    </location>
</feature>
<protein>
    <recommendedName>
        <fullName evidence="4">Dienelactone hydrolase</fullName>
    </recommendedName>
</protein>
<evidence type="ECO:0008006" key="4">
    <source>
        <dbReference type="Google" id="ProtNLM"/>
    </source>
</evidence>
<reference evidence="2 3" key="1">
    <citation type="submission" date="2022-06" db="EMBL/GenBank/DDBJ databases">
        <title>Sequencing the genomes of 1000 actinobacteria strains.</title>
        <authorList>
            <person name="Klenk H.-P."/>
        </authorList>
    </citation>
    <scope>NUCLEOTIDE SEQUENCE [LARGE SCALE GENOMIC DNA]</scope>
    <source>
        <strain evidence="2 3">DSM 41656</strain>
    </source>
</reference>
<evidence type="ECO:0000313" key="3">
    <source>
        <dbReference type="Proteomes" id="UP001206483"/>
    </source>
</evidence>
<proteinExistence type="predicted"/>
<dbReference type="InterPro" id="IPR029058">
    <property type="entry name" value="AB_hydrolase_fold"/>
</dbReference>
<dbReference type="Proteomes" id="UP001206483">
    <property type="component" value="Unassembled WGS sequence"/>
</dbReference>
<sequence length="252" mass="24852">MKRFALPATAAATAALLLTACTGGADGSSGSAAPPAPSARTHGCLTADQAAKGAFGLEAGTAAGGTLDAYYRDSDAGGAKVGIVLSHQLGGSLCDWTPYLAAFTAAGYAVLPFGSEGDVTDGIRAAADYLKGKGVTKLALIGASKGGTASLVAARLASPLPIAAVVTLSAPEANGQFNGALAVRNSTVPTLFAAEEGDSPFNAAARTLYDESASPHKQLKLYPGSSHGAPLLTEGAMPDVQAFLAAYAPPTG</sequence>
<dbReference type="PROSITE" id="PS51257">
    <property type="entry name" value="PROKAR_LIPOPROTEIN"/>
    <property type="match status" value="1"/>
</dbReference>
<dbReference type="Gene3D" id="3.40.50.1820">
    <property type="entry name" value="alpha/beta hydrolase"/>
    <property type="match status" value="1"/>
</dbReference>
<dbReference type="RefSeq" id="WP_253797792.1">
    <property type="nucleotide sequence ID" value="NZ_BAAAUB010000072.1"/>
</dbReference>
<dbReference type="SUPFAM" id="SSF53474">
    <property type="entry name" value="alpha/beta-Hydrolases"/>
    <property type="match status" value="1"/>
</dbReference>